<dbReference type="RefSeq" id="WP_212981241.1">
    <property type="nucleotide sequence ID" value="NZ_AP025343.1"/>
</dbReference>
<keyword evidence="2" id="KW-1185">Reference proteome</keyword>
<evidence type="ECO:0000313" key="2">
    <source>
        <dbReference type="Proteomes" id="UP000682811"/>
    </source>
</evidence>
<dbReference type="EMBL" id="BORT01000046">
    <property type="protein sequence ID" value="GIO51208.1"/>
    <property type="molecule type" value="Genomic_DNA"/>
</dbReference>
<gene>
    <name evidence="1" type="ORF">J34TS1_59730</name>
</gene>
<accession>A0A920CWB5</accession>
<dbReference type="AlphaFoldDB" id="A0A920CWB5"/>
<organism evidence="1 2">
    <name type="scientific">Paenibacillus azoreducens</name>
    <dbReference type="NCBI Taxonomy" id="116718"/>
    <lineage>
        <taxon>Bacteria</taxon>
        <taxon>Bacillati</taxon>
        <taxon>Bacillota</taxon>
        <taxon>Bacilli</taxon>
        <taxon>Bacillales</taxon>
        <taxon>Paenibacillaceae</taxon>
        <taxon>Paenibacillus</taxon>
    </lineage>
</organism>
<protein>
    <submittedName>
        <fullName evidence="1">Uncharacterized protein</fullName>
    </submittedName>
</protein>
<dbReference type="Proteomes" id="UP000682811">
    <property type="component" value="Unassembled WGS sequence"/>
</dbReference>
<comment type="caution">
    <text evidence="1">The sequence shown here is derived from an EMBL/GenBank/DDBJ whole genome shotgun (WGS) entry which is preliminary data.</text>
</comment>
<name>A0A920CWB5_9BACL</name>
<sequence length="51" mass="5622">MNVIFAVAIKKVMFPDKNHIFHAGRSICDFILVQAPSAFGADAKNGIFTLR</sequence>
<evidence type="ECO:0000313" key="1">
    <source>
        <dbReference type="EMBL" id="GIO51208.1"/>
    </source>
</evidence>
<reference evidence="1 2" key="1">
    <citation type="submission" date="2021-03" db="EMBL/GenBank/DDBJ databases">
        <title>Antimicrobial resistance genes in bacteria isolated from Japanese honey, and their potential for conferring macrolide and lincosamide resistance in the American foulbrood pathogen Paenibacillus larvae.</title>
        <authorList>
            <person name="Okamoto M."/>
            <person name="Kumagai M."/>
            <person name="Kanamori H."/>
            <person name="Takamatsu D."/>
        </authorList>
    </citation>
    <scope>NUCLEOTIDE SEQUENCE [LARGE SCALE GENOMIC DNA]</scope>
    <source>
        <strain evidence="1 2">J34TS1</strain>
    </source>
</reference>
<proteinExistence type="predicted"/>